<dbReference type="EMBL" id="CM042884">
    <property type="protein sequence ID" value="KAI4369394.1"/>
    <property type="molecule type" value="Genomic_DNA"/>
</dbReference>
<proteinExistence type="predicted"/>
<evidence type="ECO:0000313" key="1">
    <source>
        <dbReference type="EMBL" id="KAI4369394.1"/>
    </source>
</evidence>
<name>A0ACB9QVF9_9MYRT</name>
<gene>
    <name evidence="1" type="ORF">MLD38_017836</name>
</gene>
<dbReference type="Proteomes" id="UP001057402">
    <property type="component" value="Chromosome 5"/>
</dbReference>
<reference evidence="2" key="1">
    <citation type="journal article" date="2023" name="Front. Plant Sci.">
        <title>Chromosomal-level genome assembly of Melastoma candidum provides insights into trichome evolution.</title>
        <authorList>
            <person name="Zhong Y."/>
            <person name="Wu W."/>
            <person name="Sun C."/>
            <person name="Zou P."/>
            <person name="Liu Y."/>
            <person name="Dai S."/>
            <person name="Zhou R."/>
        </authorList>
    </citation>
    <scope>NUCLEOTIDE SEQUENCE [LARGE SCALE GENOMIC DNA]</scope>
</reference>
<evidence type="ECO:0000313" key="2">
    <source>
        <dbReference type="Proteomes" id="UP001057402"/>
    </source>
</evidence>
<keyword evidence="2" id="KW-1185">Reference proteome</keyword>
<accession>A0ACB9QVF9</accession>
<sequence>MGCGVLIFFMNIAFFFIPSFHGFFRSLHQCQGGNAESLAVERIRGLLESRTSSKTRGYYAFPFPSQAPAPGPALALAPAPAPAPVFAHAMSPHRHHHHPLTHQRESPQQGDIRRGHDGDTKRKLVAAIVPAGIVFLLACVLGVVWFFGKCRGRGGRVAQFCGKNRSRRNRSRYAARRSMGSKVTSNPGIDLFYLNSLGIDLERQTSRLQCDSALVTNSDLSMFVEDAARAEQSRAESSDLSTSSTKEIVSVHEDAESLKCDRVSGSSGHSCLDNKFPMTESAASDDDSYHSLRDSISQSCRFSDALDCDIPEVPEVKCPLLLNPQGIQGSASSPLPPPTPPPPPPPAARAALRLNIRISRTTPTLPATSYLSRNSISSLKSEQKPVPTPPSPPPPPPPPRKGNVGSIKTPPPLPGHFPCFAAGEMDGGADLPKLKPLHWDKVRATPDRCTVWDKLRSSSFELDEEMIGSLFSYNLRSALKNDESKSKTPSPSNHMLEPKRLQNLTILSKAINMSGDEVCHALLQGSGLSQQQLEALVKMAPTEEEVAKLNGYTGDINELASAEKFVKTLLGIPFAFERAEAMLYKETFEDEIVHLRNSFSMLEEACKELRSSRLFLKLLEAVLKTGNRMNVGTIRGGATAFKLDALLKLADVKGTDGKTTLLHFVVQEMVRSEGIRVSGSIMGTIDQRSKIPRTLEDKEEDYRRMGLDLVSGLCTELYNVKKTATVDLQVLVSSVSNLWDGMTRLESLIDRDAVIKEHPDNFIHSMRTFLSHSRERLSELQEDERKVMLHVRGVTEYFHGDASKEEASPLRIFVIVRDFLGMLDHVCKELRCVRVPGSPSPLAPFR</sequence>
<comment type="caution">
    <text evidence="1">The sequence shown here is derived from an EMBL/GenBank/DDBJ whole genome shotgun (WGS) entry which is preliminary data.</text>
</comment>
<protein>
    <submittedName>
        <fullName evidence="1">Uncharacterized protein</fullName>
    </submittedName>
</protein>
<organism evidence="1 2">
    <name type="scientific">Melastoma candidum</name>
    <dbReference type="NCBI Taxonomy" id="119954"/>
    <lineage>
        <taxon>Eukaryota</taxon>
        <taxon>Viridiplantae</taxon>
        <taxon>Streptophyta</taxon>
        <taxon>Embryophyta</taxon>
        <taxon>Tracheophyta</taxon>
        <taxon>Spermatophyta</taxon>
        <taxon>Magnoliopsida</taxon>
        <taxon>eudicotyledons</taxon>
        <taxon>Gunneridae</taxon>
        <taxon>Pentapetalae</taxon>
        <taxon>rosids</taxon>
        <taxon>malvids</taxon>
        <taxon>Myrtales</taxon>
        <taxon>Melastomataceae</taxon>
        <taxon>Melastomatoideae</taxon>
        <taxon>Melastomateae</taxon>
        <taxon>Melastoma</taxon>
    </lineage>
</organism>